<keyword evidence="5 7" id="KW-0975">Bacterial flagellum</keyword>
<sequence length="178" mass="17828">MTIRKYPARAAGRLGAAGAGFATLIPALIPALTPTLALAADDKPAPAISGAGSLAQAGLGLFAVIALILGMAWLARRAGLVRHATGGVMKVVGSTMLGARQRLVLVEVGDTWLVLGVSPGEIRPLHSMPAHTAGGSSAASAASANPPTPAHATGMPQPPTGGTFAEKLLRSLQSQFKS</sequence>
<name>A0A5P3VEX6_9BURK</name>
<evidence type="ECO:0000256" key="3">
    <source>
        <dbReference type="ARBA" id="ARBA00022989"/>
    </source>
</evidence>
<proteinExistence type="inferred from homology"/>
<dbReference type="RefSeq" id="WP_151070461.1">
    <property type="nucleotide sequence ID" value="NZ_CP032518.1"/>
</dbReference>
<evidence type="ECO:0000256" key="7">
    <source>
        <dbReference type="RuleBase" id="RU362064"/>
    </source>
</evidence>
<feature type="compositionally biased region" description="Low complexity" evidence="8">
    <location>
        <begin position="129"/>
        <end position="145"/>
    </location>
</feature>
<dbReference type="Proteomes" id="UP000325743">
    <property type="component" value="Chromosome 1"/>
</dbReference>
<evidence type="ECO:0000313" key="9">
    <source>
        <dbReference type="EMBL" id="QEZ44498.1"/>
    </source>
</evidence>
<organism evidence="9 10">
    <name type="scientific">Cupriavidus oxalaticus</name>
    <dbReference type="NCBI Taxonomy" id="96344"/>
    <lineage>
        <taxon>Bacteria</taxon>
        <taxon>Pseudomonadati</taxon>
        <taxon>Pseudomonadota</taxon>
        <taxon>Betaproteobacteria</taxon>
        <taxon>Burkholderiales</taxon>
        <taxon>Burkholderiaceae</taxon>
        <taxon>Cupriavidus</taxon>
    </lineage>
</organism>
<dbReference type="PANTHER" id="PTHR38766">
    <property type="entry name" value="FLAGELLAR PROTEIN FLIO"/>
    <property type="match status" value="1"/>
</dbReference>
<accession>A0A5P3VEX6</accession>
<dbReference type="AlphaFoldDB" id="A0A5P3VEX6"/>
<dbReference type="GO" id="GO:0005886">
    <property type="term" value="C:plasma membrane"/>
    <property type="evidence" value="ECO:0007669"/>
    <property type="project" value="UniProtKB-SubCell"/>
</dbReference>
<keyword evidence="4 7" id="KW-0472">Membrane</keyword>
<dbReference type="GO" id="GO:0044781">
    <property type="term" value="P:bacterial-type flagellum organization"/>
    <property type="evidence" value="ECO:0007669"/>
    <property type="project" value="UniProtKB-UniRule"/>
</dbReference>
<dbReference type="GO" id="GO:0009425">
    <property type="term" value="C:bacterial-type flagellum basal body"/>
    <property type="evidence" value="ECO:0007669"/>
    <property type="project" value="UniProtKB-SubCell"/>
</dbReference>
<keyword evidence="9" id="KW-0969">Cilium</keyword>
<evidence type="ECO:0000256" key="4">
    <source>
        <dbReference type="ARBA" id="ARBA00023136"/>
    </source>
</evidence>
<dbReference type="InterPro" id="IPR022781">
    <property type="entry name" value="Flagellar_biosynth_FliO"/>
</dbReference>
<evidence type="ECO:0000256" key="1">
    <source>
        <dbReference type="ARBA" id="ARBA00022475"/>
    </source>
</evidence>
<reference evidence="9 10" key="1">
    <citation type="submission" date="2018-09" db="EMBL/GenBank/DDBJ databases">
        <title>Complete genome sequence of Cupriavidus oxalaticus T2, a bacterium capable of phenol tolerance and degradation.</title>
        <authorList>
            <person name="Yan J."/>
        </authorList>
    </citation>
    <scope>NUCLEOTIDE SEQUENCE [LARGE SCALE GENOMIC DNA]</scope>
    <source>
        <strain evidence="9 10">T2</strain>
    </source>
</reference>
<protein>
    <recommendedName>
        <fullName evidence="7">Flagellar protein</fullName>
    </recommendedName>
</protein>
<evidence type="ECO:0000256" key="2">
    <source>
        <dbReference type="ARBA" id="ARBA00022692"/>
    </source>
</evidence>
<feature type="region of interest" description="Disordered" evidence="8">
    <location>
        <begin position="126"/>
        <end position="164"/>
    </location>
</feature>
<evidence type="ECO:0000256" key="6">
    <source>
        <dbReference type="ARBA" id="ARBA00037937"/>
    </source>
</evidence>
<dbReference type="NCBIfam" id="TIGR03500">
    <property type="entry name" value="FliO_TIGR"/>
    <property type="match status" value="1"/>
</dbReference>
<comment type="subcellular location">
    <subcellularLocation>
        <location evidence="7">Cell membrane</location>
    </subcellularLocation>
    <subcellularLocation>
        <location evidence="7">Bacterial flagellum basal body</location>
    </subcellularLocation>
</comment>
<keyword evidence="3 7" id="KW-1133">Transmembrane helix</keyword>
<dbReference type="InterPro" id="IPR052205">
    <property type="entry name" value="FliO/MopB"/>
</dbReference>
<dbReference type="EMBL" id="CP032518">
    <property type="protein sequence ID" value="QEZ44498.1"/>
    <property type="molecule type" value="Genomic_DNA"/>
</dbReference>
<keyword evidence="1 7" id="KW-1003">Cell membrane</keyword>
<keyword evidence="2 7" id="KW-0812">Transmembrane</keyword>
<evidence type="ECO:0000256" key="5">
    <source>
        <dbReference type="ARBA" id="ARBA00023143"/>
    </source>
</evidence>
<feature type="transmembrane region" description="Helical" evidence="7">
    <location>
        <begin position="55"/>
        <end position="75"/>
    </location>
</feature>
<comment type="similarity">
    <text evidence="6 7">Belongs to the FliO/MopB family.</text>
</comment>
<gene>
    <name evidence="9" type="primary">fliO</name>
    <name evidence="9" type="ORF">D2917_09835</name>
</gene>
<evidence type="ECO:0000256" key="8">
    <source>
        <dbReference type="SAM" id="MobiDB-lite"/>
    </source>
</evidence>
<keyword evidence="9" id="KW-0966">Cell projection</keyword>
<keyword evidence="9" id="KW-0282">Flagellum</keyword>
<evidence type="ECO:0000313" key="10">
    <source>
        <dbReference type="Proteomes" id="UP000325743"/>
    </source>
</evidence>
<dbReference type="Pfam" id="PF04347">
    <property type="entry name" value="FliO"/>
    <property type="match status" value="1"/>
</dbReference>
<dbReference type="PANTHER" id="PTHR38766:SF1">
    <property type="entry name" value="FLAGELLAR PROTEIN FLIO"/>
    <property type="match status" value="1"/>
</dbReference>